<organism evidence="2 3">
    <name type="scientific">Hymenobacter perfusus</name>
    <dbReference type="NCBI Taxonomy" id="1236770"/>
    <lineage>
        <taxon>Bacteria</taxon>
        <taxon>Pseudomonadati</taxon>
        <taxon>Bacteroidota</taxon>
        <taxon>Cytophagia</taxon>
        <taxon>Cytophagales</taxon>
        <taxon>Hymenobacteraceae</taxon>
        <taxon>Hymenobacter</taxon>
    </lineage>
</organism>
<keyword evidence="3" id="KW-1185">Reference proteome</keyword>
<dbReference type="Proteomes" id="UP000270291">
    <property type="component" value="Unassembled WGS sequence"/>
</dbReference>
<evidence type="ECO:0000313" key="3">
    <source>
        <dbReference type="Proteomes" id="UP000270291"/>
    </source>
</evidence>
<protein>
    <submittedName>
        <fullName evidence="2">Uncharacterized protein</fullName>
    </submittedName>
</protein>
<evidence type="ECO:0000313" key="2">
    <source>
        <dbReference type="EMBL" id="RSK44687.1"/>
    </source>
</evidence>
<accession>A0A428KDZ9</accession>
<reference evidence="2 3" key="1">
    <citation type="submission" date="2018-12" db="EMBL/GenBank/DDBJ databases">
        <authorList>
            <person name="Feng G."/>
            <person name="Zhu H."/>
        </authorList>
    </citation>
    <scope>NUCLEOTIDE SEQUENCE [LARGE SCALE GENOMIC DNA]</scope>
    <source>
        <strain evidence="2 3">LMG 26000</strain>
    </source>
</reference>
<sequence>MSTARLYTGPAGRLLADTLASNLTPPARVYPTQELPAPDPHRTQRLRTERAELARALAQDRRLLALAAGQAGRFPQEVADIRADVRRYEQRLAEIELALASAGQKGGPADA</sequence>
<gene>
    <name evidence="2" type="ORF">EI293_09255</name>
</gene>
<feature type="coiled-coil region" evidence="1">
    <location>
        <begin position="78"/>
        <end position="105"/>
    </location>
</feature>
<dbReference type="AlphaFoldDB" id="A0A428KDZ9"/>
<evidence type="ECO:0000256" key="1">
    <source>
        <dbReference type="SAM" id="Coils"/>
    </source>
</evidence>
<dbReference type="RefSeq" id="WP_125436839.1">
    <property type="nucleotide sequence ID" value="NZ_RWIU01000002.1"/>
</dbReference>
<name>A0A428KDZ9_9BACT</name>
<dbReference type="EMBL" id="RWIU01000002">
    <property type="protein sequence ID" value="RSK44687.1"/>
    <property type="molecule type" value="Genomic_DNA"/>
</dbReference>
<proteinExistence type="predicted"/>
<keyword evidence="1" id="KW-0175">Coiled coil</keyword>
<comment type="caution">
    <text evidence="2">The sequence shown here is derived from an EMBL/GenBank/DDBJ whole genome shotgun (WGS) entry which is preliminary data.</text>
</comment>